<comment type="similarity">
    <text evidence="2 6">Belongs to the BI1 family.</text>
</comment>
<comment type="caution">
    <text evidence="7">The sequence shown here is derived from an EMBL/GenBank/DDBJ whole genome shotgun (WGS) entry which is preliminary data.</text>
</comment>
<proteinExistence type="inferred from homology"/>
<evidence type="ECO:0000256" key="3">
    <source>
        <dbReference type="ARBA" id="ARBA00022692"/>
    </source>
</evidence>
<dbReference type="PANTHER" id="PTHR23291">
    <property type="entry name" value="BAX INHIBITOR-RELATED"/>
    <property type="match status" value="1"/>
</dbReference>
<dbReference type="InterPro" id="IPR006214">
    <property type="entry name" value="Bax_inhibitor_1-related"/>
</dbReference>
<name>A0ABQ1UJI2_9BACT</name>
<evidence type="ECO:0000256" key="2">
    <source>
        <dbReference type="ARBA" id="ARBA00010350"/>
    </source>
</evidence>
<keyword evidence="8" id="KW-1185">Reference proteome</keyword>
<feature type="transmembrane region" description="Helical" evidence="6">
    <location>
        <begin position="66"/>
        <end position="83"/>
    </location>
</feature>
<dbReference type="PANTHER" id="PTHR23291:SF50">
    <property type="entry name" value="PROTEIN LIFEGUARD 4"/>
    <property type="match status" value="1"/>
</dbReference>
<evidence type="ECO:0000256" key="4">
    <source>
        <dbReference type="ARBA" id="ARBA00022989"/>
    </source>
</evidence>
<evidence type="ECO:0000313" key="8">
    <source>
        <dbReference type="Proteomes" id="UP000632273"/>
    </source>
</evidence>
<feature type="transmembrane region" description="Helical" evidence="6">
    <location>
        <begin position="215"/>
        <end position="238"/>
    </location>
</feature>
<feature type="transmembrane region" description="Helical" evidence="6">
    <location>
        <begin position="152"/>
        <end position="170"/>
    </location>
</feature>
<keyword evidence="4 6" id="KW-1133">Transmembrane helix</keyword>
<feature type="transmembrane region" description="Helical" evidence="6">
    <location>
        <begin position="33"/>
        <end position="54"/>
    </location>
</feature>
<sequence>MEELVPQETRQPQQRVLSAEEATQIQARFMTQVYGWMAGALAITGGVALLVGASPELQDMIFGNRLVFWAMLLAEFLVVGYLSRNIFEMSGGQAVGAFVAYSVLNGLTLGLIFLVYTADSIASTFFVTAATFGAMSLYGYTTSTDLSRWGNLLFMALIGLVIAMVVNVFWLNSMLYLITSFIGVLLFTALSAYDTQKVKSLAFVGFEEEGADRKAAMLGALTLYLDFINLFLFLLRLFGRRR</sequence>
<evidence type="ECO:0000256" key="1">
    <source>
        <dbReference type="ARBA" id="ARBA00004141"/>
    </source>
</evidence>
<feature type="transmembrane region" description="Helical" evidence="6">
    <location>
        <begin position="95"/>
        <end position="115"/>
    </location>
</feature>
<feature type="transmembrane region" description="Helical" evidence="6">
    <location>
        <begin position="121"/>
        <end position="140"/>
    </location>
</feature>
<keyword evidence="3 6" id="KW-0812">Transmembrane</keyword>
<dbReference type="CDD" id="cd10432">
    <property type="entry name" value="BI-1-like_bacterial"/>
    <property type="match status" value="1"/>
</dbReference>
<protein>
    <submittedName>
        <fullName evidence="7">Membrane protein</fullName>
    </submittedName>
</protein>
<gene>
    <name evidence="7" type="ORF">GCM10011383_33740</name>
</gene>
<evidence type="ECO:0000256" key="6">
    <source>
        <dbReference type="RuleBase" id="RU004379"/>
    </source>
</evidence>
<dbReference type="Pfam" id="PF01027">
    <property type="entry name" value="Bax1-I"/>
    <property type="match status" value="1"/>
</dbReference>
<organism evidence="7 8">
    <name type="scientific">Hymenobacter cavernae</name>
    <dbReference type="NCBI Taxonomy" id="2044852"/>
    <lineage>
        <taxon>Bacteria</taxon>
        <taxon>Pseudomonadati</taxon>
        <taxon>Bacteroidota</taxon>
        <taxon>Cytophagia</taxon>
        <taxon>Cytophagales</taxon>
        <taxon>Hymenobacteraceae</taxon>
        <taxon>Hymenobacter</taxon>
    </lineage>
</organism>
<dbReference type="EMBL" id="BMHT01000006">
    <property type="protein sequence ID" value="GGF19416.1"/>
    <property type="molecule type" value="Genomic_DNA"/>
</dbReference>
<accession>A0ABQ1UJI2</accession>
<evidence type="ECO:0000313" key="7">
    <source>
        <dbReference type="EMBL" id="GGF19416.1"/>
    </source>
</evidence>
<comment type="subcellular location">
    <subcellularLocation>
        <location evidence="1">Membrane</location>
        <topology evidence="1">Multi-pass membrane protein</topology>
    </subcellularLocation>
</comment>
<dbReference type="Proteomes" id="UP000632273">
    <property type="component" value="Unassembled WGS sequence"/>
</dbReference>
<reference evidence="8" key="1">
    <citation type="journal article" date="2019" name="Int. J. Syst. Evol. Microbiol.">
        <title>The Global Catalogue of Microorganisms (GCM) 10K type strain sequencing project: providing services to taxonomists for standard genome sequencing and annotation.</title>
        <authorList>
            <consortium name="The Broad Institute Genomics Platform"/>
            <consortium name="The Broad Institute Genome Sequencing Center for Infectious Disease"/>
            <person name="Wu L."/>
            <person name="Ma J."/>
        </authorList>
    </citation>
    <scope>NUCLEOTIDE SEQUENCE [LARGE SCALE GENOMIC DNA]</scope>
    <source>
        <strain evidence="8">CGMCC 1.15197</strain>
    </source>
</reference>
<evidence type="ECO:0000256" key="5">
    <source>
        <dbReference type="ARBA" id="ARBA00023136"/>
    </source>
</evidence>
<keyword evidence="5 6" id="KW-0472">Membrane</keyword>
<dbReference type="RefSeq" id="WP_188815204.1">
    <property type="nucleotide sequence ID" value="NZ_BMHT01000006.1"/>
</dbReference>